<gene>
    <name evidence="8" type="ORF">CJN711_LOCUS35428</name>
</gene>
<feature type="region of interest" description="Disordered" evidence="6">
    <location>
        <begin position="320"/>
        <end position="381"/>
    </location>
</feature>
<sequence>MLNSLQYEYVNEELIDNEFICIICNKPLDDPRCTPCDHIFCGKCITEWIQRKNHSCPTCRQPLRHQELTQANRIVRNIVGKFRVKCMACVKIDLERNDFERHLSTVCPIVCLETDIMCPWTGMREEFNNHITNCSYQNLRKVFNSLLAERQQLKEKASREKVDIEKFKGEVQQLKNELKQNQIRNQNSNRNFEELEKRQKCQIDEHRNKLLQLEEQTRKLKSQIDRYKEEGETLKEQQRVALESSQKYTMQIKNQLRQQCIENNKYQREVEHLNKQMRLQFIQNAYEIWQLKNNVIHCNADSIEYQDIIQQLKQQIEQQRSRLDDLHSESHANHEHNAQLVNQTDFTREQISSEWHRSSHSDDTFKSNRRNLGCNKRKRGQ</sequence>
<dbReference type="EMBL" id="CAJNOV010017207">
    <property type="protein sequence ID" value="CAF1602925.1"/>
    <property type="molecule type" value="Genomic_DNA"/>
</dbReference>
<accession>A0A816AX96</accession>
<dbReference type="SMART" id="SM00184">
    <property type="entry name" value="RING"/>
    <property type="match status" value="1"/>
</dbReference>
<evidence type="ECO:0000259" key="7">
    <source>
        <dbReference type="PROSITE" id="PS50089"/>
    </source>
</evidence>
<evidence type="ECO:0000313" key="9">
    <source>
        <dbReference type="Proteomes" id="UP000663855"/>
    </source>
</evidence>
<keyword evidence="5" id="KW-0175">Coiled coil</keyword>
<evidence type="ECO:0000256" key="1">
    <source>
        <dbReference type="ARBA" id="ARBA00022723"/>
    </source>
</evidence>
<feature type="compositionally biased region" description="Basic and acidic residues" evidence="6">
    <location>
        <begin position="354"/>
        <end position="366"/>
    </location>
</feature>
<dbReference type="GO" id="GO:0016567">
    <property type="term" value="P:protein ubiquitination"/>
    <property type="evidence" value="ECO:0007669"/>
    <property type="project" value="InterPro"/>
</dbReference>
<evidence type="ECO:0000313" key="8">
    <source>
        <dbReference type="EMBL" id="CAF1602925.1"/>
    </source>
</evidence>
<dbReference type="Gene3D" id="3.30.40.10">
    <property type="entry name" value="Zinc/RING finger domain, C3HC4 (zinc finger)"/>
    <property type="match status" value="1"/>
</dbReference>
<dbReference type="InterPro" id="IPR013083">
    <property type="entry name" value="Znf_RING/FYVE/PHD"/>
</dbReference>
<dbReference type="PANTHER" id="PTHR10131">
    <property type="entry name" value="TNF RECEPTOR ASSOCIATED FACTOR"/>
    <property type="match status" value="1"/>
</dbReference>
<dbReference type="PROSITE" id="PS50089">
    <property type="entry name" value="ZF_RING_2"/>
    <property type="match status" value="1"/>
</dbReference>
<dbReference type="InterPro" id="IPR018957">
    <property type="entry name" value="Znf_C3HC4_RING-type"/>
</dbReference>
<name>A0A816AX96_9BILA</name>
<comment type="caution">
    <text evidence="8">The sequence shown here is derived from an EMBL/GenBank/DDBJ whole genome shotgun (WGS) entry which is preliminary data.</text>
</comment>
<dbReference type="PANTHER" id="PTHR10131:SF94">
    <property type="entry name" value="TNF RECEPTOR-ASSOCIATED FACTOR 4"/>
    <property type="match status" value="1"/>
</dbReference>
<feature type="domain" description="RING-type" evidence="7">
    <location>
        <begin position="21"/>
        <end position="60"/>
    </location>
</feature>
<keyword evidence="1" id="KW-0479">Metal-binding</keyword>
<dbReference type="PROSITE" id="PS00518">
    <property type="entry name" value="ZF_RING_1"/>
    <property type="match status" value="1"/>
</dbReference>
<keyword evidence="2 4" id="KW-0863">Zinc-finger</keyword>
<feature type="compositionally biased region" description="Basic and acidic residues" evidence="6">
    <location>
        <begin position="320"/>
        <end position="337"/>
    </location>
</feature>
<dbReference type="GO" id="GO:0008270">
    <property type="term" value="F:zinc ion binding"/>
    <property type="evidence" value="ECO:0007669"/>
    <property type="project" value="UniProtKB-KW"/>
</dbReference>
<dbReference type="SMART" id="SM00504">
    <property type="entry name" value="Ubox"/>
    <property type="match status" value="1"/>
</dbReference>
<evidence type="ECO:0000256" key="2">
    <source>
        <dbReference type="ARBA" id="ARBA00022771"/>
    </source>
</evidence>
<organism evidence="8 9">
    <name type="scientific">Rotaria magnacalcarata</name>
    <dbReference type="NCBI Taxonomy" id="392030"/>
    <lineage>
        <taxon>Eukaryota</taxon>
        <taxon>Metazoa</taxon>
        <taxon>Spiralia</taxon>
        <taxon>Gnathifera</taxon>
        <taxon>Rotifera</taxon>
        <taxon>Eurotatoria</taxon>
        <taxon>Bdelloidea</taxon>
        <taxon>Philodinida</taxon>
        <taxon>Philodinidae</taxon>
        <taxon>Rotaria</taxon>
    </lineage>
</organism>
<dbReference type="AlphaFoldDB" id="A0A816AX96"/>
<dbReference type="Proteomes" id="UP000663855">
    <property type="component" value="Unassembled WGS sequence"/>
</dbReference>
<dbReference type="SUPFAM" id="SSF57850">
    <property type="entry name" value="RING/U-box"/>
    <property type="match status" value="1"/>
</dbReference>
<dbReference type="GO" id="GO:0004842">
    <property type="term" value="F:ubiquitin-protein transferase activity"/>
    <property type="evidence" value="ECO:0007669"/>
    <property type="project" value="InterPro"/>
</dbReference>
<dbReference type="Pfam" id="PF00097">
    <property type="entry name" value="zf-C3HC4"/>
    <property type="match status" value="1"/>
</dbReference>
<dbReference type="InterPro" id="IPR003613">
    <property type="entry name" value="Ubox_domain"/>
</dbReference>
<evidence type="ECO:0000256" key="5">
    <source>
        <dbReference type="SAM" id="Coils"/>
    </source>
</evidence>
<keyword evidence="3" id="KW-0862">Zinc</keyword>
<dbReference type="InterPro" id="IPR017907">
    <property type="entry name" value="Znf_RING_CS"/>
</dbReference>
<feature type="compositionally biased region" description="Polar residues" evidence="6">
    <location>
        <begin position="339"/>
        <end position="353"/>
    </location>
</feature>
<protein>
    <recommendedName>
        <fullName evidence="7">RING-type domain-containing protein</fullName>
    </recommendedName>
</protein>
<evidence type="ECO:0000256" key="4">
    <source>
        <dbReference type="PROSITE-ProRule" id="PRU00175"/>
    </source>
</evidence>
<evidence type="ECO:0000256" key="6">
    <source>
        <dbReference type="SAM" id="MobiDB-lite"/>
    </source>
</evidence>
<dbReference type="InterPro" id="IPR001841">
    <property type="entry name" value="Znf_RING"/>
</dbReference>
<reference evidence="8" key="1">
    <citation type="submission" date="2021-02" db="EMBL/GenBank/DDBJ databases">
        <authorList>
            <person name="Nowell W R."/>
        </authorList>
    </citation>
    <scope>NUCLEOTIDE SEQUENCE</scope>
</reference>
<feature type="coiled-coil region" evidence="5">
    <location>
        <begin position="136"/>
        <end position="276"/>
    </location>
</feature>
<evidence type="ECO:0000256" key="3">
    <source>
        <dbReference type="ARBA" id="ARBA00022833"/>
    </source>
</evidence>
<proteinExistence type="predicted"/>